<keyword evidence="2 7" id="KW-0349">Heme</keyword>
<feature type="coiled-coil region" evidence="8">
    <location>
        <begin position="35"/>
        <end position="69"/>
    </location>
</feature>
<name>K9ZXI6_DEIPD</name>
<evidence type="ECO:0000313" key="12">
    <source>
        <dbReference type="EMBL" id="AFZ66378.1"/>
    </source>
</evidence>
<evidence type="ECO:0000256" key="3">
    <source>
        <dbReference type="ARBA" id="ARBA00022723"/>
    </source>
</evidence>
<keyword evidence="10" id="KW-0812">Transmembrane</keyword>
<dbReference type="Pfam" id="PF13442">
    <property type="entry name" value="Cytochrome_CBB3"/>
    <property type="match status" value="1"/>
</dbReference>
<evidence type="ECO:0000259" key="11">
    <source>
        <dbReference type="PROSITE" id="PS51007"/>
    </source>
</evidence>
<dbReference type="InterPro" id="IPR036909">
    <property type="entry name" value="Cyt_c-like_dom_sf"/>
</dbReference>
<reference evidence="13" key="1">
    <citation type="submission" date="2012-03" db="EMBL/GenBank/DDBJ databases">
        <title>Complete sequence of chromosome of Deinococcus peraridilitoris DSM 19664.</title>
        <authorList>
            <person name="Lucas S."/>
            <person name="Copeland A."/>
            <person name="Lapidus A."/>
            <person name="Glavina del Rio T."/>
            <person name="Dalin E."/>
            <person name="Tice H."/>
            <person name="Bruce D."/>
            <person name="Goodwin L."/>
            <person name="Pitluck S."/>
            <person name="Peters L."/>
            <person name="Mikhailova N."/>
            <person name="Lu M."/>
            <person name="Kyrpides N."/>
            <person name="Mavromatis K."/>
            <person name="Ivanova N."/>
            <person name="Brettin T."/>
            <person name="Detter J.C."/>
            <person name="Han C."/>
            <person name="Larimer F."/>
            <person name="Land M."/>
            <person name="Hauser L."/>
            <person name="Markowitz V."/>
            <person name="Cheng J.-F."/>
            <person name="Hugenholtz P."/>
            <person name="Woyke T."/>
            <person name="Wu D."/>
            <person name="Pukall R."/>
            <person name="Steenblock K."/>
            <person name="Brambilla E."/>
            <person name="Klenk H.-P."/>
            <person name="Eisen J.A."/>
        </authorList>
    </citation>
    <scope>NUCLEOTIDE SEQUENCE [LARGE SCALE GENOMIC DNA]</scope>
    <source>
        <strain evidence="13">DSM 19664 / LMG 22246 / CIP 109416 / KR-200</strain>
    </source>
</reference>
<dbReference type="RefSeq" id="WP_015234688.1">
    <property type="nucleotide sequence ID" value="NC_019793.1"/>
</dbReference>
<dbReference type="KEGG" id="dpd:Deipe_0803"/>
<dbReference type="AlphaFoldDB" id="K9ZXI6"/>
<dbReference type="Gene3D" id="1.25.40.10">
    <property type="entry name" value="Tetratricopeptide repeat domain"/>
    <property type="match status" value="1"/>
</dbReference>
<keyword evidence="6" id="KW-0802">TPR repeat</keyword>
<protein>
    <submittedName>
        <fullName evidence="12">Cytochrome c biogenesis factor</fullName>
    </submittedName>
</protein>
<dbReference type="SUPFAM" id="SSF46626">
    <property type="entry name" value="Cytochrome c"/>
    <property type="match status" value="1"/>
</dbReference>
<evidence type="ECO:0000256" key="9">
    <source>
        <dbReference type="SAM" id="MobiDB-lite"/>
    </source>
</evidence>
<dbReference type="Gene3D" id="1.10.760.10">
    <property type="entry name" value="Cytochrome c-like domain"/>
    <property type="match status" value="1"/>
</dbReference>
<proteinExistence type="predicted"/>
<gene>
    <name evidence="12" type="ordered locus">Deipe_0803</name>
</gene>
<evidence type="ECO:0000256" key="4">
    <source>
        <dbReference type="ARBA" id="ARBA00022982"/>
    </source>
</evidence>
<evidence type="ECO:0000256" key="1">
    <source>
        <dbReference type="ARBA" id="ARBA00022448"/>
    </source>
</evidence>
<evidence type="ECO:0000256" key="6">
    <source>
        <dbReference type="PROSITE-ProRule" id="PRU00339"/>
    </source>
</evidence>
<keyword evidence="5 7" id="KW-0408">Iron</keyword>
<dbReference type="InterPro" id="IPR009056">
    <property type="entry name" value="Cyt_c-like_dom"/>
</dbReference>
<evidence type="ECO:0000313" key="13">
    <source>
        <dbReference type="Proteomes" id="UP000010467"/>
    </source>
</evidence>
<organism evidence="12 13">
    <name type="scientific">Deinococcus peraridilitoris (strain DSM 19664 / LMG 22246 / CIP 109416 / KR-200)</name>
    <dbReference type="NCBI Taxonomy" id="937777"/>
    <lineage>
        <taxon>Bacteria</taxon>
        <taxon>Thermotogati</taxon>
        <taxon>Deinococcota</taxon>
        <taxon>Deinococci</taxon>
        <taxon>Deinococcales</taxon>
        <taxon>Deinococcaceae</taxon>
        <taxon>Deinococcus</taxon>
    </lineage>
</organism>
<evidence type="ECO:0000256" key="10">
    <source>
        <dbReference type="SAM" id="Phobius"/>
    </source>
</evidence>
<feature type="transmembrane region" description="Helical" evidence="10">
    <location>
        <begin position="99"/>
        <end position="121"/>
    </location>
</feature>
<keyword evidence="13" id="KW-1185">Reference proteome</keyword>
<dbReference type="InterPro" id="IPR019734">
    <property type="entry name" value="TPR_rpt"/>
</dbReference>
<keyword evidence="10" id="KW-1133">Transmembrane helix</keyword>
<dbReference type="InterPro" id="IPR011990">
    <property type="entry name" value="TPR-like_helical_dom_sf"/>
</dbReference>
<dbReference type="STRING" id="937777.Deipe_0803"/>
<accession>K9ZXI6</accession>
<feature type="repeat" description="TPR" evidence="6">
    <location>
        <begin position="156"/>
        <end position="189"/>
    </location>
</feature>
<keyword evidence="10" id="KW-0472">Membrane</keyword>
<evidence type="ECO:0000256" key="8">
    <source>
        <dbReference type="SAM" id="Coils"/>
    </source>
</evidence>
<evidence type="ECO:0000256" key="5">
    <source>
        <dbReference type="ARBA" id="ARBA00023004"/>
    </source>
</evidence>
<dbReference type="GO" id="GO:0046872">
    <property type="term" value="F:metal ion binding"/>
    <property type="evidence" value="ECO:0007669"/>
    <property type="project" value="UniProtKB-KW"/>
</dbReference>
<dbReference type="SUPFAM" id="SSF48452">
    <property type="entry name" value="TPR-like"/>
    <property type="match status" value="1"/>
</dbReference>
<dbReference type="GO" id="GO:0009055">
    <property type="term" value="F:electron transfer activity"/>
    <property type="evidence" value="ECO:0007669"/>
    <property type="project" value="InterPro"/>
</dbReference>
<dbReference type="PATRIC" id="fig|937777.3.peg.810"/>
<dbReference type="GO" id="GO:0020037">
    <property type="term" value="F:heme binding"/>
    <property type="evidence" value="ECO:0007669"/>
    <property type="project" value="InterPro"/>
</dbReference>
<feature type="region of interest" description="Disordered" evidence="9">
    <location>
        <begin position="293"/>
        <end position="312"/>
    </location>
</feature>
<dbReference type="PANTHER" id="PTHR37823:SF4">
    <property type="entry name" value="MENAQUINOL-CYTOCHROME C REDUCTASE CYTOCHROME B_C SUBUNIT"/>
    <property type="match status" value="1"/>
</dbReference>
<keyword evidence="3 7" id="KW-0479">Metal-binding</keyword>
<keyword evidence="1" id="KW-0813">Transport</keyword>
<keyword evidence="4" id="KW-0249">Electron transport</keyword>
<dbReference type="Pfam" id="PF13432">
    <property type="entry name" value="TPR_16"/>
    <property type="match status" value="1"/>
</dbReference>
<feature type="domain" description="Cytochrome c" evidence="11">
    <location>
        <begin position="273"/>
        <end position="348"/>
    </location>
</feature>
<evidence type="ECO:0000256" key="2">
    <source>
        <dbReference type="ARBA" id="ARBA00022617"/>
    </source>
</evidence>
<sequence length="353" mass="37913">MMLGALLTVLILAALAVLLAPLRRPLVTLPEDSAREALEEDYRASLGALRELDEACARGEVESAAAERERRRLSHRAARTLSALEQLPPAPLAPSCSPLGPALLVLLGVTVLLALGSFTFLPRWQLAGLAPNEAFALRSALRIPDLAREAQRTGKPAAYLAWGQAAFNAARYDEAAQAYAAVLRQNPRQAEALRRLGMLLVQGGDKVEEGVAFVNAGAALDPKNDEGQLFLGFVLSRLGQDEEALKALERYRSLNPQGRDADDLVAAIRARRGSGDEGEATYRQLGCASCHGAEGRGGVGPSLRNSQLDRETSAQVIRRGAASMPAYGEAKLSEAQLRTLLDLLSRWQAERLP</sequence>
<dbReference type="OrthoDB" id="59509at2"/>
<dbReference type="Proteomes" id="UP000010467">
    <property type="component" value="Chromosome"/>
</dbReference>
<evidence type="ECO:0000256" key="7">
    <source>
        <dbReference type="PROSITE-ProRule" id="PRU00433"/>
    </source>
</evidence>
<dbReference type="PROSITE" id="PS50005">
    <property type="entry name" value="TPR"/>
    <property type="match status" value="1"/>
</dbReference>
<dbReference type="EMBL" id="CP003382">
    <property type="protein sequence ID" value="AFZ66378.1"/>
    <property type="molecule type" value="Genomic_DNA"/>
</dbReference>
<dbReference type="HOGENOM" id="CLU_815646_0_0_0"/>
<keyword evidence="8" id="KW-0175">Coiled coil</keyword>
<dbReference type="InterPro" id="IPR051811">
    <property type="entry name" value="Cytochrome_c550/c551-like"/>
</dbReference>
<dbReference type="PROSITE" id="PS51007">
    <property type="entry name" value="CYTC"/>
    <property type="match status" value="1"/>
</dbReference>
<dbReference type="PANTHER" id="PTHR37823">
    <property type="entry name" value="CYTOCHROME C-553-LIKE"/>
    <property type="match status" value="1"/>
</dbReference>
<dbReference type="eggNOG" id="COG0457">
    <property type="taxonomic scope" value="Bacteria"/>
</dbReference>